<reference evidence="3" key="1">
    <citation type="submission" date="2021-05" db="EMBL/GenBank/DDBJ databases">
        <authorList>
            <person name="Arsene-Ploetze F."/>
        </authorList>
    </citation>
    <scope>NUCLEOTIDE SEQUENCE</scope>
    <source>
        <strain evidence="3">DSM 42138</strain>
    </source>
</reference>
<organism evidence="3 4">
    <name type="scientific">Actinacidiphila cocklensis</name>
    <dbReference type="NCBI Taxonomy" id="887465"/>
    <lineage>
        <taxon>Bacteria</taxon>
        <taxon>Bacillati</taxon>
        <taxon>Actinomycetota</taxon>
        <taxon>Actinomycetes</taxon>
        <taxon>Kitasatosporales</taxon>
        <taxon>Streptomycetaceae</taxon>
        <taxon>Actinacidiphila</taxon>
    </lineage>
</organism>
<dbReference type="InterPro" id="IPR006311">
    <property type="entry name" value="TAT_signal"/>
</dbReference>
<accession>A0A9W4DTD1</accession>
<dbReference type="AlphaFoldDB" id="A0A9W4DTD1"/>
<feature type="chain" id="PRO_5040989962" evidence="2">
    <location>
        <begin position="30"/>
        <end position="403"/>
    </location>
</feature>
<name>A0A9W4DTD1_9ACTN</name>
<dbReference type="Proteomes" id="UP001152519">
    <property type="component" value="Unassembled WGS sequence"/>
</dbReference>
<feature type="signal peptide" evidence="2">
    <location>
        <begin position="1"/>
        <end position="29"/>
    </location>
</feature>
<evidence type="ECO:0000313" key="4">
    <source>
        <dbReference type="Proteomes" id="UP001152519"/>
    </source>
</evidence>
<dbReference type="Gene3D" id="2.115.10.10">
    <property type="entry name" value="Tachylectin 2"/>
    <property type="match status" value="1"/>
</dbReference>
<dbReference type="EMBL" id="CAJSLV010000085">
    <property type="protein sequence ID" value="CAG6397379.1"/>
    <property type="molecule type" value="Genomic_DNA"/>
</dbReference>
<dbReference type="PANTHER" id="PTHR44103">
    <property type="entry name" value="PROPROTEIN CONVERTASE P"/>
    <property type="match status" value="1"/>
</dbReference>
<proteinExistence type="predicted"/>
<dbReference type="SUPFAM" id="SSF69318">
    <property type="entry name" value="Integrin alpha N-terminal domain"/>
    <property type="match status" value="1"/>
</dbReference>
<evidence type="ECO:0000256" key="1">
    <source>
        <dbReference type="ARBA" id="ARBA00022729"/>
    </source>
</evidence>
<keyword evidence="4" id="KW-1185">Reference proteome</keyword>
<evidence type="ECO:0000256" key="2">
    <source>
        <dbReference type="SAM" id="SignalP"/>
    </source>
</evidence>
<dbReference type="PANTHER" id="PTHR44103:SF1">
    <property type="entry name" value="PROPROTEIN CONVERTASE P"/>
    <property type="match status" value="1"/>
</dbReference>
<keyword evidence="1 2" id="KW-0732">Signal</keyword>
<dbReference type="Pfam" id="PF13517">
    <property type="entry name" value="FG-GAP_3"/>
    <property type="match status" value="2"/>
</dbReference>
<evidence type="ECO:0000313" key="3">
    <source>
        <dbReference type="EMBL" id="CAG6397379.1"/>
    </source>
</evidence>
<dbReference type="InterPro" id="IPR028994">
    <property type="entry name" value="Integrin_alpha_N"/>
</dbReference>
<comment type="caution">
    <text evidence="3">The sequence shown here is derived from an EMBL/GenBank/DDBJ whole genome shotgun (WGS) entry which is preliminary data.</text>
</comment>
<gene>
    <name evidence="3" type="ORF">SCOCK_530033</name>
</gene>
<dbReference type="PROSITE" id="PS51318">
    <property type="entry name" value="TAT"/>
    <property type="match status" value="1"/>
</dbReference>
<dbReference type="RefSeq" id="WP_251497391.1">
    <property type="nucleotide sequence ID" value="NZ_CAJSLV010000085.1"/>
</dbReference>
<protein>
    <submittedName>
        <fullName evidence="3">Repeat domain-containing protein</fullName>
    </submittedName>
</protein>
<sequence>MRRVGRRGLAAAVAGVLLGALAAAVPAHAATGAYACPKGYFCGWTGDDATGSMMKTNKSMPTMGSWDNRILAVSNRTTSIVCRYVDANYVVADGYGYERPDDPGAWSSNPAPATTSSLKFVKTTRECAEPPYGPWLSEKSPVKAGFGDIDRDGYADVLSRDLAGRLWFVPGSTGAGRLIGGGWNSMTAMTRHGDLTGDGIEDLLARDSAGDLWIYPATGRGGYLSRRFVGGGWNAMARVTAGGDLTGDGRNDLLAADRSGKLWLYPGTGHSHFGARRLVGGGWQVMSALSGPGDLTGDKHPDLLARDTSGKLWLYPGTGRGTFGARTLIGTGWNAMESFFAVGDTDGDGRNDLNTVTNDRYKIGGYAGNLGWQLLYRGTGSGKAALRSPVQQSGEWWELNGTF</sequence>
<dbReference type="Pfam" id="PF03995">
    <property type="entry name" value="Inhibitor_I36"/>
    <property type="match status" value="1"/>
</dbReference>
<dbReference type="InterPro" id="IPR013517">
    <property type="entry name" value="FG-GAP"/>
</dbReference>